<dbReference type="PANTHER" id="PTHR46093">
    <property type="entry name" value="ACYL-COA-BINDING DOMAIN-CONTAINING PROTEIN 5"/>
    <property type="match status" value="1"/>
</dbReference>
<evidence type="ECO:0000313" key="5">
    <source>
        <dbReference type="Proteomes" id="UP000736787"/>
    </source>
</evidence>
<dbReference type="Pfam" id="PF24681">
    <property type="entry name" value="Kelch_KLHDC2_KLHL20_DRC7"/>
    <property type="match status" value="1"/>
</dbReference>
<keyword evidence="1" id="KW-0880">Kelch repeat</keyword>
<dbReference type="VEuPathDB" id="FungiDB:PC110_g2685"/>
<proteinExistence type="predicted"/>
<dbReference type="AlphaFoldDB" id="A0A8T1EHM4"/>
<dbReference type="InterPro" id="IPR015915">
    <property type="entry name" value="Kelch-typ_b-propeller"/>
</dbReference>
<evidence type="ECO:0000313" key="3">
    <source>
        <dbReference type="EMBL" id="KAG2952945.1"/>
    </source>
</evidence>
<dbReference type="Proteomes" id="UP000697107">
    <property type="component" value="Unassembled WGS sequence"/>
</dbReference>
<accession>A0A8T1EHM4</accession>
<dbReference type="EMBL" id="RCML01000020">
    <property type="protein sequence ID" value="KAG2997966.1"/>
    <property type="molecule type" value="Genomic_DNA"/>
</dbReference>
<dbReference type="SUPFAM" id="SSF50965">
    <property type="entry name" value="Galactose oxidase, central domain"/>
    <property type="match status" value="1"/>
</dbReference>
<dbReference type="Gene3D" id="2.120.10.80">
    <property type="entry name" value="Kelch-type beta propeller"/>
    <property type="match status" value="1"/>
</dbReference>
<evidence type="ECO:0000256" key="1">
    <source>
        <dbReference type="ARBA" id="ARBA00022441"/>
    </source>
</evidence>
<evidence type="ECO:0008006" key="6">
    <source>
        <dbReference type="Google" id="ProtNLM"/>
    </source>
</evidence>
<dbReference type="InterPro" id="IPR011043">
    <property type="entry name" value="Gal_Oxase/kelch_b-propeller"/>
</dbReference>
<organism evidence="3 5">
    <name type="scientific">Phytophthora cactorum</name>
    <dbReference type="NCBI Taxonomy" id="29920"/>
    <lineage>
        <taxon>Eukaryota</taxon>
        <taxon>Sar</taxon>
        <taxon>Stramenopiles</taxon>
        <taxon>Oomycota</taxon>
        <taxon>Peronosporomycetes</taxon>
        <taxon>Peronosporales</taxon>
        <taxon>Peronosporaceae</taxon>
        <taxon>Phytophthora</taxon>
    </lineage>
</organism>
<evidence type="ECO:0000313" key="4">
    <source>
        <dbReference type="EMBL" id="KAG2997966.1"/>
    </source>
</evidence>
<dbReference type="SUPFAM" id="SSF117281">
    <property type="entry name" value="Kelch motif"/>
    <property type="match status" value="1"/>
</dbReference>
<sequence>MPHAYQKLDLMTSSLVELSAEFLEVLECLLGVETLILLSTTCRSLLETLRELVEARCKHECFTTYLYPTVASYRMQAAVPTTWRELYAAFSLKNLRWEACRSEGTSSSLRALKSDNQEYETDMSATFLLRSGGHYWFSVLQARISDATLGGEEKKNLLDAVTKPKRPDALPFLQSPQQITIDKWEKIRAVGKGPCPRRNHSMTCLPNALCARELMVKTGAEEEEEFVNVRRVVFFGGQSEGIPFEAFGDLYLICIEEIDARTSKKARSTWVEPNVMGQAPSPRCGHTATLLSPDLLMITGGSMGVSPILTMDVFLMHIEGCADFRWSTPSSSGRIPTGRSLHDVYRVSESEVIIYGGRQIRQSNGLLDIHKLQVTSEVDDLGDTQYSVEWSEPRLSGSLPCARRGHSTNTIGPNLLLFGGQDESTGQLENDIRVLNIARQRWKRLDVPGETPCPRRGFKNQFFGTTLVISSGFVRSTLLGKVDHQLADSDVHVLSLL</sequence>
<comment type="caution">
    <text evidence="3">The sequence shown here is derived from an EMBL/GenBank/DDBJ whole genome shotgun (WGS) entry which is preliminary data.</text>
</comment>
<reference evidence="3" key="1">
    <citation type="submission" date="2018-10" db="EMBL/GenBank/DDBJ databases">
        <title>Effector identification in a new, highly contiguous assembly of the strawberry crown rot pathogen Phytophthora cactorum.</title>
        <authorList>
            <person name="Armitage A.D."/>
            <person name="Nellist C.F."/>
            <person name="Bates H."/>
            <person name="Vickerstaff R.J."/>
            <person name="Harrison R.J."/>
        </authorList>
    </citation>
    <scope>NUCLEOTIDE SEQUENCE</scope>
    <source>
        <strain evidence="3">4040</strain>
        <strain evidence="4">P415</strain>
    </source>
</reference>
<dbReference type="EMBL" id="RCMK01000031">
    <property type="protein sequence ID" value="KAG2952945.1"/>
    <property type="molecule type" value="Genomic_DNA"/>
</dbReference>
<dbReference type="Proteomes" id="UP000736787">
    <property type="component" value="Unassembled WGS sequence"/>
</dbReference>
<protein>
    <recommendedName>
        <fullName evidence="6">Kelch-type beta propeller</fullName>
    </recommendedName>
</protein>
<dbReference type="PANTHER" id="PTHR46093:SF18">
    <property type="entry name" value="FIBRONECTIN TYPE-III DOMAIN-CONTAINING PROTEIN"/>
    <property type="match status" value="1"/>
</dbReference>
<keyword evidence="2" id="KW-0677">Repeat</keyword>
<name>A0A8T1EHM4_9STRA</name>
<evidence type="ECO:0000256" key="2">
    <source>
        <dbReference type="ARBA" id="ARBA00022737"/>
    </source>
</evidence>
<gene>
    <name evidence="3" type="ORF">PC117_g2424</name>
    <name evidence="4" type="ORF">PC118_g1580</name>
</gene>